<evidence type="ECO:0000313" key="3">
    <source>
        <dbReference type="Proteomes" id="UP000663879"/>
    </source>
</evidence>
<reference evidence="2" key="1">
    <citation type="submission" date="2021-02" db="EMBL/GenBank/DDBJ databases">
        <authorList>
            <person name="Nowell W R."/>
        </authorList>
    </citation>
    <scope>NUCLEOTIDE SEQUENCE</scope>
    <source>
        <strain evidence="2">Ploen Becks lab</strain>
    </source>
</reference>
<dbReference type="InterPro" id="IPR023210">
    <property type="entry name" value="NADP_OxRdtase_dom"/>
</dbReference>
<dbReference type="Pfam" id="PF00248">
    <property type="entry name" value="Aldo_ket_red"/>
    <property type="match status" value="1"/>
</dbReference>
<organism evidence="2 3">
    <name type="scientific">Brachionus calyciflorus</name>
    <dbReference type="NCBI Taxonomy" id="104777"/>
    <lineage>
        <taxon>Eukaryota</taxon>
        <taxon>Metazoa</taxon>
        <taxon>Spiralia</taxon>
        <taxon>Gnathifera</taxon>
        <taxon>Rotifera</taxon>
        <taxon>Eurotatoria</taxon>
        <taxon>Monogononta</taxon>
        <taxon>Pseudotrocha</taxon>
        <taxon>Ploima</taxon>
        <taxon>Brachionidae</taxon>
        <taxon>Brachionus</taxon>
    </lineage>
</organism>
<dbReference type="SUPFAM" id="SSF51430">
    <property type="entry name" value="NAD(P)-linked oxidoreductase"/>
    <property type="match status" value="1"/>
</dbReference>
<proteinExistence type="predicted"/>
<accession>A0A813P104</accession>
<dbReference type="PANTHER" id="PTHR42686:SF1">
    <property type="entry name" value="GH17980P-RELATED"/>
    <property type="match status" value="1"/>
</dbReference>
<dbReference type="PANTHER" id="PTHR42686">
    <property type="entry name" value="GH17980P-RELATED"/>
    <property type="match status" value="1"/>
</dbReference>
<dbReference type="PRINTS" id="PR00069">
    <property type="entry name" value="ALDKETRDTASE"/>
</dbReference>
<dbReference type="InterPro" id="IPR020471">
    <property type="entry name" value="AKR"/>
</dbReference>
<evidence type="ECO:0000313" key="2">
    <source>
        <dbReference type="EMBL" id="CAF0745779.1"/>
    </source>
</evidence>
<name>A0A813P104_9BILA</name>
<dbReference type="EMBL" id="CAJNOC010000328">
    <property type="protein sequence ID" value="CAF0745779.1"/>
    <property type="molecule type" value="Genomic_DNA"/>
</dbReference>
<evidence type="ECO:0000259" key="1">
    <source>
        <dbReference type="Pfam" id="PF00248"/>
    </source>
</evidence>
<dbReference type="Gene3D" id="3.20.20.100">
    <property type="entry name" value="NADP-dependent oxidoreductase domain"/>
    <property type="match status" value="1"/>
</dbReference>
<protein>
    <recommendedName>
        <fullName evidence="1">NADP-dependent oxidoreductase domain-containing protein</fullName>
    </recommendedName>
</protein>
<keyword evidence="3" id="KW-1185">Reference proteome</keyword>
<feature type="domain" description="NADP-dependent oxidoreductase" evidence="1">
    <location>
        <begin position="35"/>
        <end position="298"/>
    </location>
</feature>
<gene>
    <name evidence="2" type="ORF">OXX778_LOCUS3639</name>
</gene>
<dbReference type="InterPro" id="IPR036812">
    <property type="entry name" value="NAD(P)_OxRdtase_dom_sf"/>
</dbReference>
<dbReference type="OrthoDB" id="48988at2759"/>
<comment type="caution">
    <text evidence="2">The sequence shown here is derived from an EMBL/GenBank/DDBJ whole genome shotgun (WGS) entry which is preliminary data.</text>
</comment>
<sequence>MKYKRLGKTDINAPVLSFGASVFNNFFKDANFNYTPESLQNVKDIISKAFSLGINYFDVAPWYGNAQQLLAIGLKDHQRSSYYLTTKVGRYNVEKDPTEWFDFSYQRTISSVNESLAIFNTSYIDLIQIHDFEFAEDISQIVNETLPALNELRNQGKVRYIGINSYSLEKLKELLELSPIRIDTILAYTHLTLDDTSLLDYTEYFRNKGVGIINSAPLSMGLLTDVGPPVWHRAPENVKKAAREANDYCKSKGVSLSKLAIHFSATNNQIDTTLVSMSSEKLVQENVDSLNDLNENEKDVLNEIREKFFIPLNYKGYGDAELISYRKKIQTNKEEH</sequence>
<dbReference type="AlphaFoldDB" id="A0A813P104"/>
<dbReference type="GO" id="GO:0016491">
    <property type="term" value="F:oxidoreductase activity"/>
    <property type="evidence" value="ECO:0007669"/>
    <property type="project" value="InterPro"/>
</dbReference>
<dbReference type="Proteomes" id="UP000663879">
    <property type="component" value="Unassembled WGS sequence"/>
</dbReference>
<dbReference type="GO" id="GO:0005829">
    <property type="term" value="C:cytosol"/>
    <property type="evidence" value="ECO:0007669"/>
    <property type="project" value="TreeGrafter"/>
</dbReference>